<organism evidence="1 2">
    <name type="scientific">Idiomarina tyrosinivorans</name>
    <dbReference type="NCBI Taxonomy" id="1445662"/>
    <lineage>
        <taxon>Bacteria</taxon>
        <taxon>Pseudomonadati</taxon>
        <taxon>Pseudomonadota</taxon>
        <taxon>Gammaproteobacteria</taxon>
        <taxon>Alteromonadales</taxon>
        <taxon>Idiomarinaceae</taxon>
        <taxon>Idiomarina</taxon>
    </lineage>
</organism>
<proteinExistence type="predicted"/>
<gene>
    <name evidence="1" type="ORF">CWI84_04950</name>
</gene>
<comment type="caution">
    <text evidence="1">The sequence shown here is derived from an EMBL/GenBank/DDBJ whole genome shotgun (WGS) entry which is preliminary data.</text>
</comment>
<sequence length="59" mass="6070">MFATIVLASALNTAVPNSAQVNSADLVASTEEVVVVNQVAVATTKRTGGTTEIPRNIDI</sequence>
<dbReference type="EMBL" id="PIQH01000004">
    <property type="protein sequence ID" value="RUO80413.1"/>
    <property type="molecule type" value="Genomic_DNA"/>
</dbReference>
<accession>A0A432ZRA7</accession>
<dbReference type="RefSeq" id="WP_126841470.1">
    <property type="nucleotide sequence ID" value="NZ_PIQH01000004.1"/>
</dbReference>
<protein>
    <submittedName>
        <fullName evidence="1">Uncharacterized protein</fullName>
    </submittedName>
</protein>
<name>A0A432ZRA7_9GAMM</name>
<dbReference type="AlphaFoldDB" id="A0A432ZRA7"/>
<keyword evidence="2" id="KW-1185">Reference proteome</keyword>
<reference evidence="1 2" key="1">
    <citation type="journal article" date="2011" name="Front. Microbiol.">
        <title>Genomic signatures of strain selection and enhancement in Bacillus atrophaeus var. globigii, a historical biowarfare simulant.</title>
        <authorList>
            <person name="Gibbons H.S."/>
            <person name="Broomall S.M."/>
            <person name="McNew L.A."/>
            <person name="Daligault H."/>
            <person name="Chapman C."/>
            <person name="Bruce D."/>
            <person name="Karavis M."/>
            <person name="Krepps M."/>
            <person name="McGregor P.A."/>
            <person name="Hong C."/>
            <person name="Park K.H."/>
            <person name="Akmal A."/>
            <person name="Feldman A."/>
            <person name="Lin J.S."/>
            <person name="Chang W.E."/>
            <person name="Higgs B.W."/>
            <person name="Demirev P."/>
            <person name="Lindquist J."/>
            <person name="Liem A."/>
            <person name="Fochler E."/>
            <person name="Read T.D."/>
            <person name="Tapia R."/>
            <person name="Johnson S."/>
            <person name="Bishop-Lilly K.A."/>
            <person name="Detter C."/>
            <person name="Han C."/>
            <person name="Sozhamannan S."/>
            <person name="Rosenzweig C.N."/>
            <person name="Skowronski E.W."/>
        </authorList>
    </citation>
    <scope>NUCLEOTIDE SEQUENCE [LARGE SCALE GENOMIC DNA]</scope>
    <source>
        <strain evidence="1 2">CC-PW-9</strain>
    </source>
</reference>
<dbReference type="Proteomes" id="UP000287996">
    <property type="component" value="Unassembled WGS sequence"/>
</dbReference>
<evidence type="ECO:0000313" key="1">
    <source>
        <dbReference type="EMBL" id="RUO80413.1"/>
    </source>
</evidence>
<evidence type="ECO:0000313" key="2">
    <source>
        <dbReference type="Proteomes" id="UP000287996"/>
    </source>
</evidence>